<protein>
    <submittedName>
        <fullName evidence="3">GRAM domain</fullName>
    </submittedName>
</protein>
<accession>A0AAN8VYE8</accession>
<name>A0AAN8VYE8_9MAGN</name>
<dbReference type="InterPro" id="IPR004182">
    <property type="entry name" value="GRAM"/>
</dbReference>
<comment type="similarity">
    <text evidence="1">Belongs to the GEM family.</text>
</comment>
<evidence type="ECO:0000256" key="1">
    <source>
        <dbReference type="ARBA" id="ARBA00009414"/>
    </source>
</evidence>
<dbReference type="Gene3D" id="2.30.29.30">
    <property type="entry name" value="Pleckstrin-homology domain (PH domain)/Phosphotyrosine-binding domain (PTB)"/>
    <property type="match status" value="1"/>
</dbReference>
<dbReference type="InterPro" id="IPR011993">
    <property type="entry name" value="PH-like_dom_sf"/>
</dbReference>
<evidence type="ECO:0000259" key="2">
    <source>
        <dbReference type="Pfam" id="PF02893"/>
    </source>
</evidence>
<evidence type="ECO:0000313" key="3">
    <source>
        <dbReference type="EMBL" id="KAK6938096.1"/>
    </source>
</evidence>
<dbReference type="Proteomes" id="UP001370490">
    <property type="component" value="Unassembled WGS sequence"/>
</dbReference>
<dbReference type="EMBL" id="JBAMMX010000006">
    <property type="protein sequence ID" value="KAK6938096.1"/>
    <property type="molecule type" value="Genomic_DNA"/>
</dbReference>
<sequence length="185" mass="21394">MIVLLQNLVWKDRSDKEIPSLHLSLIVPEGLNRIEGKLFKRQLFGGEDITVMGKKDHGYSTLQVWPSPYALFVNSYWRISAVLPENVEELFEQWEYLIKIRGTKGDGNLSLLFCDQCEQTEMQYLGQVVIPLHQLKAVNHSTSKIIPAEKYIQIISLDNHEFWFMGFVHYDSAVKNLQGVLQSRN</sequence>
<proteinExistence type="inferred from homology"/>
<comment type="caution">
    <text evidence="3">The sequence shown here is derived from an EMBL/GenBank/DDBJ whole genome shotgun (WGS) entry which is preliminary data.</text>
</comment>
<reference evidence="3 4" key="1">
    <citation type="submission" date="2023-12" db="EMBL/GenBank/DDBJ databases">
        <title>A high-quality genome assembly for Dillenia turbinata (Dilleniales).</title>
        <authorList>
            <person name="Chanderbali A."/>
        </authorList>
    </citation>
    <scope>NUCLEOTIDE SEQUENCE [LARGE SCALE GENOMIC DNA]</scope>
    <source>
        <strain evidence="3">LSX21</strain>
        <tissue evidence="3">Leaf</tissue>
    </source>
</reference>
<organism evidence="3 4">
    <name type="scientific">Dillenia turbinata</name>
    <dbReference type="NCBI Taxonomy" id="194707"/>
    <lineage>
        <taxon>Eukaryota</taxon>
        <taxon>Viridiplantae</taxon>
        <taxon>Streptophyta</taxon>
        <taxon>Embryophyta</taxon>
        <taxon>Tracheophyta</taxon>
        <taxon>Spermatophyta</taxon>
        <taxon>Magnoliopsida</taxon>
        <taxon>eudicotyledons</taxon>
        <taxon>Gunneridae</taxon>
        <taxon>Pentapetalae</taxon>
        <taxon>Dilleniales</taxon>
        <taxon>Dilleniaceae</taxon>
        <taxon>Dillenia</taxon>
    </lineage>
</organism>
<dbReference type="AlphaFoldDB" id="A0AAN8VYE8"/>
<evidence type="ECO:0000313" key="4">
    <source>
        <dbReference type="Proteomes" id="UP001370490"/>
    </source>
</evidence>
<keyword evidence="4" id="KW-1185">Reference proteome</keyword>
<dbReference type="InterPro" id="IPR037848">
    <property type="entry name" value="GEM-like"/>
</dbReference>
<feature type="domain" description="GRAM" evidence="2">
    <location>
        <begin position="127"/>
        <end position="183"/>
    </location>
</feature>
<dbReference type="Pfam" id="PF02893">
    <property type="entry name" value="GRAM"/>
    <property type="match status" value="1"/>
</dbReference>
<dbReference type="PANTHER" id="PTHR31969">
    <property type="entry name" value="GEM-LIKE PROTEIN 2"/>
    <property type="match status" value="1"/>
</dbReference>
<gene>
    <name evidence="3" type="ORF">RJ641_031604</name>
</gene>